<keyword evidence="4" id="KW-0378">Hydrolase</keyword>
<feature type="active site" description="Proton donor/acceptor" evidence="7">
    <location>
        <position position="171"/>
    </location>
</feature>
<evidence type="ECO:0000256" key="2">
    <source>
        <dbReference type="ARBA" id="ARBA00008683"/>
    </source>
</evidence>
<evidence type="ECO:0000256" key="5">
    <source>
        <dbReference type="ARBA" id="ARBA00022825"/>
    </source>
</evidence>
<dbReference type="PANTHER" id="PTHR33209:SF1">
    <property type="entry name" value="PEPTIDASE S49 DOMAIN-CONTAINING PROTEIN"/>
    <property type="match status" value="1"/>
</dbReference>
<dbReference type="InterPro" id="IPR004634">
    <property type="entry name" value="Pept_S49_pIV"/>
</dbReference>
<evidence type="ECO:0000256" key="6">
    <source>
        <dbReference type="ARBA" id="ARBA00023136"/>
    </source>
</evidence>
<evidence type="ECO:0000313" key="9">
    <source>
        <dbReference type="EMBL" id="ROO83266.1"/>
    </source>
</evidence>
<keyword evidence="6" id="KW-0472">Membrane</keyword>
<dbReference type="PIRSF" id="PIRSF001217">
    <property type="entry name" value="Protease_4_SppA"/>
    <property type="match status" value="1"/>
</dbReference>
<dbReference type="InterPro" id="IPR002142">
    <property type="entry name" value="Peptidase_S49"/>
</dbReference>
<dbReference type="InterPro" id="IPR029045">
    <property type="entry name" value="ClpP/crotonase-like_dom_sf"/>
</dbReference>
<evidence type="ECO:0000256" key="7">
    <source>
        <dbReference type="PIRSR" id="PIRSR001217-1"/>
    </source>
</evidence>
<feature type="domain" description="Peptidase S49" evidence="8">
    <location>
        <begin position="354"/>
        <end position="504"/>
    </location>
</feature>
<dbReference type="InterPro" id="IPR047217">
    <property type="entry name" value="S49_SppA_67K_type_N"/>
</dbReference>
<dbReference type="GO" id="GO:0006465">
    <property type="term" value="P:signal peptide processing"/>
    <property type="evidence" value="ECO:0007669"/>
    <property type="project" value="InterPro"/>
</dbReference>
<dbReference type="InterPro" id="IPR047272">
    <property type="entry name" value="S49_SppA_C"/>
</dbReference>
<dbReference type="CDD" id="cd07018">
    <property type="entry name" value="S49_SppA_67K_type"/>
    <property type="match status" value="1"/>
</dbReference>
<feature type="active site" description="Nucleophile" evidence="7">
    <location>
        <position position="370"/>
    </location>
</feature>
<dbReference type="AlphaFoldDB" id="A0A3N1CPL8"/>
<name>A0A3N1CPL8_9ACTN</name>
<protein>
    <submittedName>
        <fullName evidence="9">Signal peptide peptidase A</fullName>
    </submittedName>
</protein>
<evidence type="ECO:0000256" key="1">
    <source>
        <dbReference type="ARBA" id="ARBA00004370"/>
    </source>
</evidence>
<comment type="subcellular location">
    <subcellularLocation>
        <location evidence="1">Membrane</location>
    </subcellularLocation>
</comment>
<dbReference type="CDD" id="cd07023">
    <property type="entry name" value="S49_Sppa_N_C"/>
    <property type="match status" value="1"/>
</dbReference>
<dbReference type="RefSeq" id="WP_123662301.1">
    <property type="nucleotide sequence ID" value="NZ_RJKE01000001.1"/>
</dbReference>
<dbReference type="SUPFAM" id="SSF52096">
    <property type="entry name" value="ClpP/crotonase"/>
    <property type="match status" value="2"/>
</dbReference>
<dbReference type="Pfam" id="PF01343">
    <property type="entry name" value="Peptidase_S49"/>
    <property type="match status" value="2"/>
</dbReference>
<evidence type="ECO:0000256" key="4">
    <source>
        <dbReference type="ARBA" id="ARBA00022801"/>
    </source>
</evidence>
<dbReference type="Proteomes" id="UP000272400">
    <property type="component" value="Unassembled WGS sequence"/>
</dbReference>
<comment type="caution">
    <text evidence="9">The sequence shown here is derived from an EMBL/GenBank/DDBJ whole genome shotgun (WGS) entry which is preliminary data.</text>
</comment>
<dbReference type="EMBL" id="RJKE01000001">
    <property type="protein sequence ID" value="ROO83266.1"/>
    <property type="molecule type" value="Genomic_DNA"/>
</dbReference>
<comment type="similarity">
    <text evidence="2">Belongs to the peptidase S49 family.</text>
</comment>
<dbReference type="InterPro" id="IPR004635">
    <property type="entry name" value="Pept_S49_SppA"/>
</dbReference>
<dbReference type="GO" id="GO:0016020">
    <property type="term" value="C:membrane"/>
    <property type="evidence" value="ECO:0007669"/>
    <property type="project" value="UniProtKB-SubCell"/>
</dbReference>
<keyword evidence="5" id="KW-0720">Serine protease</keyword>
<gene>
    <name evidence="9" type="ORF">EDD29_0761</name>
</gene>
<proteinExistence type="inferred from homology"/>
<feature type="domain" description="Peptidase S49" evidence="8">
    <location>
        <begin position="100"/>
        <end position="253"/>
    </location>
</feature>
<reference evidence="9 10" key="1">
    <citation type="submission" date="2018-11" db="EMBL/GenBank/DDBJ databases">
        <title>Sequencing the genomes of 1000 actinobacteria strains.</title>
        <authorList>
            <person name="Klenk H.-P."/>
        </authorList>
    </citation>
    <scope>NUCLEOTIDE SEQUENCE [LARGE SCALE GENOMIC DNA]</scope>
    <source>
        <strain evidence="9 10">DSM 44254</strain>
    </source>
</reference>
<keyword evidence="3" id="KW-0645">Protease</keyword>
<organism evidence="9 10">
    <name type="scientific">Actinocorallia herbida</name>
    <dbReference type="NCBI Taxonomy" id="58109"/>
    <lineage>
        <taxon>Bacteria</taxon>
        <taxon>Bacillati</taxon>
        <taxon>Actinomycetota</taxon>
        <taxon>Actinomycetes</taxon>
        <taxon>Streptosporangiales</taxon>
        <taxon>Thermomonosporaceae</taxon>
        <taxon>Actinocorallia</taxon>
    </lineage>
</organism>
<dbReference type="OrthoDB" id="9764363at2"/>
<dbReference type="PANTHER" id="PTHR33209">
    <property type="entry name" value="PROTEASE 4"/>
    <property type="match status" value="1"/>
</dbReference>
<dbReference type="Gene3D" id="3.90.226.10">
    <property type="entry name" value="2-enoyl-CoA Hydratase, Chain A, domain 1"/>
    <property type="match status" value="3"/>
</dbReference>
<evidence type="ECO:0000256" key="3">
    <source>
        <dbReference type="ARBA" id="ARBA00022670"/>
    </source>
</evidence>
<dbReference type="InterPro" id="IPR001907">
    <property type="entry name" value="ClpP"/>
</dbReference>
<dbReference type="GO" id="GO:0004176">
    <property type="term" value="F:ATP-dependent peptidase activity"/>
    <property type="evidence" value="ECO:0007669"/>
    <property type="project" value="InterPro"/>
</dbReference>
<accession>A0A3N1CPL8</accession>
<keyword evidence="10" id="KW-1185">Reference proteome</keyword>
<dbReference type="GO" id="GO:0004252">
    <property type="term" value="F:serine-type endopeptidase activity"/>
    <property type="evidence" value="ECO:0007669"/>
    <property type="project" value="InterPro"/>
</dbReference>
<evidence type="ECO:0000259" key="8">
    <source>
        <dbReference type="Pfam" id="PF01343"/>
    </source>
</evidence>
<dbReference type="PRINTS" id="PR00127">
    <property type="entry name" value="CLPPROTEASEP"/>
</dbReference>
<evidence type="ECO:0000313" key="10">
    <source>
        <dbReference type="Proteomes" id="UP000272400"/>
    </source>
</evidence>
<sequence length="569" mass="60287">MAFKGLDTLTALGPVKELRDRRTGPLILELDLSEGLVEGSPPDPVSALMSIRRTHLRDVLDGLRKARTDPRVKALVARINGPVGVALAQELRDAVAGLRAAGKLTVAWTETFGESGEGTPAYYLASAFERVCLQPSGDVGITGFALSEPFVKDALDKAGIAFRFGRRAEYKTAPNMFLENSYTSEHAEASERLVASVGEQFTGGVAASRGLAESEVRALVDRAPLLASEALEAGLVDELCYRDEVYARVREAAGPDARLLYVARYARAGLADRVPRKPVDGIALIQAQGMIRLGRSGRGPVPGQGSAVGSDTLAAALRAAVRDPKTKAIVLRVNSPGGSYVASDVIWREVILARRAGKPVLVSMGNVAASGGYFIAMAADTIVAQPGTFTGSIGVYTGKPVVTGLLDRLGVGFGAAAFGDHAGMHSAVRDFSEGEWARINTSLDRIYADFTAKAAQGRGMELEKIEDLARGRVWTGADAAERGLVDELGGLDHTLDLARRKAKLPADAPVRSFPHVSPLDRFRPPESSDDRTAASTRFEAWGSLAGAAARLGFPTAGPLVMPGYGDLRW</sequence>
<dbReference type="NCBIfam" id="TIGR00706">
    <property type="entry name" value="SppA_dom"/>
    <property type="match status" value="1"/>
</dbReference>